<gene>
    <name evidence="2" type="ORF">QTL97_10290</name>
</gene>
<feature type="transmembrane region" description="Helical" evidence="1">
    <location>
        <begin position="110"/>
        <end position="131"/>
    </location>
</feature>
<proteinExistence type="predicted"/>
<sequence length="139" mass="15404">MSRTMVWTTLFAALFTLISLKSLHFFNFIKWSPVGWAEKWLIFGSKHEAPKWALLFVILLIAFGIFYLVSKLTVSISPAITAIVISVICAVALEWVIFSPTSLSEGVKSISIPFLSIIAVVSRFVTGTAVYEVKSSNND</sequence>
<evidence type="ECO:0000313" key="2">
    <source>
        <dbReference type="EMBL" id="MDW0117325.1"/>
    </source>
</evidence>
<comment type="caution">
    <text evidence="2">The sequence shown here is derived from an EMBL/GenBank/DDBJ whole genome shotgun (WGS) entry which is preliminary data.</text>
</comment>
<dbReference type="EMBL" id="JAUBDJ010000005">
    <property type="protein sequence ID" value="MDW0117325.1"/>
    <property type="molecule type" value="Genomic_DNA"/>
</dbReference>
<dbReference type="AlphaFoldDB" id="A0AAW9ABE5"/>
<accession>A0AAW9ABE5</accession>
<dbReference type="RefSeq" id="WP_283732181.1">
    <property type="nucleotide sequence ID" value="NZ_CP125968.1"/>
</dbReference>
<organism evidence="2 3">
    <name type="scientific">Sporosarcina thermotolerans</name>
    <dbReference type="NCBI Taxonomy" id="633404"/>
    <lineage>
        <taxon>Bacteria</taxon>
        <taxon>Bacillati</taxon>
        <taxon>Bacillota</taxon>
        <taxon>Bacilli</taxon>
        <taxon>Bacillales</taxon>
        <taxon>Caryophanaceae</taxon>
        <taxon>Sporosarcina</taxon>
    </lineage>
</organism>
<keyword evidence="3" id="KW-1185">Reference proteome</keyword>
<keyword evidence="1" id="KW-0472">Membrane</keyword>
<keyword evidence="1" id="KW-0812">Transmembrane</keyword>
<evidence type="ECO:0000256" key="1">
    <source>
        <dbReference type="SAM" id="Phobius"/>
    </source>
</evidence>
<name>A0AAW9ABE5_9BACL</name>
<dbReference type="Proteomes" id="UP001271648">
    <property type="component" value="Unassembled WGS sequence"/>
</dbReference>
<feature type="transmembrane region" description="Helical" evidence="1">
    <location>
        <begin position="76"/>
        <end position="98"/>
    </location>
</feature>
<keyword evidence="1" id="KW-1133">Transmembrane helix</keyword>
<protein>
    <submittedName>
        <fullName evidence="2">Uncharacterized protein</fullName>
    </submittedName>
</protein>
<evidence type="ECO:0000313" key="3">
    <source>
        <dbReference type="Proteomes" id="UP001271648"/>
    </source>
</evidence>
<reference evidence="2 3" key="1">
    <citation type="submission" date="2023-06" db="EMBL/GenBank/DDBJ databases">
        <title>Sporosarcina sp. nov., isolated from Korean traditional fermented seafood 'Jeotgal'.</title>
        <authorList>
            <person name="Yang A.I."/>
            <person name="Shin N.-R."/>
        </authorList>
    </citation>
    <scope>NUCLEOTIDE SEQUENCE [LARGE SCALE GENOMIC DNA]</scope>
    <source>
        <strain evidence="2 3">KCTC43456</strain>
    </source>
</reference>
<feature type="transmembrane region" description="Helical" evidence="1">
    <location>
        <begin position="49"/>
        <end position="69"/>
    </location>
</feature>